<evidence type="ECO:0000313" key="2">
    <source>
        <dbReference type="EMBL" id="NPT57608.1"/>
    </source>
</evidence>
<dbReference type="AlphaFoldDB" id="A0A972NSF8"/>
<comment type="caution">
    <text evidence="2">The sequence shown here is derived from an EMBL/GenBank/DDBJ whole genome shotgun (WGS) entry which is preliminary data.</text>
</comment>
<dbReference type="Proteomes" id="UP000655523">
    <property type="component" value="Unassembled WGS sequence"/>
</dbReference>
<reference evidence="2 3" key="1">
    <citation type="submission" date="2019-11" db="EMBL/GenBank/DDBJ databases">
        <title>Metabolism of dissolved organic matter in forest soils.</title>
        <authorList>
            <person name="Cyle K.T."/>
            <person name="Wilhelm R.C."/>
            <person name="Martinez C.E."/>
        </authorList>
    </citation>
    <scope>NUCLEOTIDE SEQUENCE [LARGE SCALE GENOMIC DNA]</scope>
    <source>
        <strain evidence="2 3">5N</strain>
    </source>
</reference>
<sequence>MTNSSPSERKSLFISHATPEDNPFVLWLGAKLSAMGYEVWADVMRLRGGSDWARELENALRHGAVKVLLVCTPAGLEKQGVRNEIEIATGLARRIGDNEFIIPLRLEPFDPPFRIAHAQYIDFSRSWANGLSELSELLQEKGLPRSAPGEMQGWLNSQTTGSARLFVKSEPMMSNWLAIKNNPDRIRYCEPPVGSPHDRFVVRPIAGQWCRTAAEF</sequence>
<evidence type="ECO:0000259" key="1">
    <source>
        <dbReference type="PROSITE" id="PS50104"/>
    </source>
</evidence>
<dbReference type="InterPro" id="IPR000157">
    <property type="entry name" value="TIR_dom"/>
</dbReference>
<dbReference type="InterPro" id="IPR035897">
    <property type="entry name" value="Toll_tir_struct_dom_sf"/>
</dbReference>
<dbReference type="GO" id="GO:0007165">
    <property type="term" value="P:signal transduction"/>
    <property type="evidence" value="ECO:0007669"/>
    <property type="project" value="InterPro"/>
</dbReference>
<evidence type="ECO:0000313" key="3">
    <source>
        <dbReference type="Proteomes" id="UP000655523"/>
    </source>
</evidence>
<proteinExistence type="predicted"/>
<feature type="domain" description="TIR" evidence="1">
    <location>
        <begin position="8"/>
        <end position="142"/>
    </location>
</feature>
<dbReference type="RefSeq" id="WP_172168948.1">
    <property type="nucleotide sequence ID" value="NZ_WOEZ01000128.1"/>
</dbReference>
<gene>
    <name evidence="2" type="ORF">GNZ13_24295</name>
</gene>
<dbReference type="Pfam" id="PF13676">
    <property type="entry name" value="TIR_2"/>
    <property type="match status" value="1"/>
</dbReference>
<dbReference type="SUPFAM" id="SSF52200">
    <property type="entry name" value="Toll/Interleukin receptor TIR domain"/>
    <property type="match status" value="1"/>
</dbReference>
<dbReference type="EMBL" id="WOEZ01000128">
    <property type="protein sequence ID" value="NPT57608.1"/>
    <property type="molecule type" value="Genomic_DNA"/>
</dbReference>
<dbReference type="Gene3D" id="3.40.50.10140">
    <property type="entry name" value="Toll/interleukin-1 receptor homology (TIR) domain"/>
    <property type="match status" value="1"/>
</dbReference>
<name>A0A972NSF8_9BURK</name>
<organism evidence="2 3">
    <name type="scientific">Paraburkholderia elongata</name>
    <dbReference type="NCBI Taxonomy" id="2675747"/>
    <lineage>
        <taxon>Bacteria</taxon>
        <taxon>Pseudomonadati</taxon>
        <taxon>Pseudomonadota</taxon>
        <taxon>Betaproteobacteria</taxon>
        <taxon>Burkholderiales</taxon>
        <taxon>Burkholderiaceae</taxon>
        <taxon>Paraburkholderia</taxon>
    </lineage>
</organism>
<protein>
    <submittedName>
        <fullName evidence="2">TIR domain-containing protein</fullName>
    </submittedName>
</protein>
<accession>A0A972NSF8</accession>
<keyword evidence="3" id="KW-1185">Reference proteome</keyword>
<dbReference type="PROSITE" id="PS50104">
    <property type="entry name" value="TIR"/>
    <property type="match status" value="1"/>
</dbReference>